<dbReference type="GO" id="GO:0006098">
    <property type="term" value="P:pentose-phosphate shunt"/>
    <property type="evidence" value="ECO:0007669"/>
    <property type="project" value="TreeGrafter"/>
</dbReference>
<sequence>MKNNKRFDNIAVDNLKINALATILNTNNNHPNIIISSAKIFHAVFFYHLKFDINNPNWVARDRFILSSTHGSQLYYSMLKMIGLISEEQLRNYGKNNSDLPLTIEKSEKYGIDFSSGSLGQGVGVAVGLAIAEAHMSNKFPEVSHFTYVLCNESDLQEGNAYEALAYAGINGLNKLIVLYNSNSVNVNAIGSRNQTNNKKKYEAMNFNYILLNDATAISIAKAIKKAKNSSKPTFIEIKTEFNEINFLSEGSKEQKFTEEILEKIKEKSFFQKNDFFAAYSEVTQAYNEKIAKNSEKFSRWSASNELQSFLSDEIKENINDISTKENIDYEGATYSIVNNLANNYGNIFLCNNNVMSTTNNHYLNGVFEKNNLNGRTVLLGNREMAMANIACGLALHSNIRPIVFIPLSYATYVSLAIKMAAINQSRVLFVFINDLVLSSTGQINQPIEQLMLLRSIPNLVTMRPFDIKELKGAFEYYLNNTTFPAAILISDNIIPNVKETSKNEFKAGAYYLLKSSNKFTLLSTGFDIKIMYNIAKKLNLSLISASNMNNLKKMKYDRNYAISFESMSTNGWKQYAKYNIGIDNYEASEILSTTQNKLKIDEKHIEAKIMNIINKNNKSES</sequence>
<dbReference type="Proteomes" id="UP000501728">
    <property type="component" value="Chromosome"/>
</dbReference>
<dbReference type="Pfam" id="PF02779">
    <property type="entry name" value="Transket_pyr"/>
    <property type="match status" value="1"/>
</dbReference>
<accession>A0A858U3Q3</accession>
<comment type="catalytic activity">
    <reaction evidence="4">
        <text>D-sedoheptulose 7-phosphate + D-glyceraldehyde 3-phosphate = aldehydo-D-ribose 5-phosphate + D-xylulose 5-phosphate</text>
        <dbReference type="Rhea" id="RHEA:10508"/>
        <dbReference type="ChEBI" id="CHEBI:57483"/>
        <dbReference type="ChEBI" id="CHEBI:57737"/>
        <dbReference type="ChEBI" id="CHEBI:58273"/>
        <dbReference type="ChEBI" id="CHEBI:59776"/>
        <dbReference type="EC" id="2.2.1.1"/>
    </reaction>
</comment>
<proteinExistence type="inferred from homology"/>
<organism evidence="6 7">
    <name type="scientific">Mycoplasma phocoeninasale</name>
    <dbReference type="NCBI Taxonomy" id="2726117"/>
    <lineage>
        <taxon>Bacteria</taxon>
        <taxon>Bacillati</taxon>
        <taxon>Mycoplasmatota</taxon>
        <taxon>Mollicutes</taxon>
        <taxon>Mycoplasmataceae</taxon>
        <taxon>Mycoplasma</taxon>
    </lineage>
</organism>
<comment type="cofactor">
    <cofactor evidence="2">
        <name>thiamine diphosphate</name>
        <dbReference type="ChEBI" id="CHEBI:58937"/>
    </cofactor>
</comment>
<dbReference type="Gene3D" id="3.40.50.970">
    <property type="match status" value="2"/>
</dbReference>
<dbReference type="InterPro" id="IPR033247">
    <property type="entry name" value="Transketolase_fam"/>
</dbReference>
<evidence type="ECO:0000313" key="7">
    <source>
        <dbReference type="Proteomes" id="UP000501728"/>
    </source>
</evidence>
<dbReference type="SUPFAM" id="SSF52922">
    <property type="entry name" value="TK C-terminal domain-like"/>
    <property type="match status" value="1"/>
</dbReference>
<dbReference type="GO" id="GO:0004802">
    <property type="term" value="F:transketolase activity"/>
    <property type="evidence" value="ECO:0007669"/>
    <property type="project" value="UniProtKB-EC"/>
</dbReference>
<dbReference type="AlphaFoldDB" id="A0A858U3Q3"/>
<reference evidence="6 7" key="1">
    <citation type="submission" date="2020-04" db="EMBL/GenBank/DDBJ databases">
        <title>Novel Mycoplasma species detected in Phocoena phocoena (harbor porpoise) from the USA.</title>
        <authorList>
            <person name="Volokhov D.V."/>
        </authorList>
    </citation>
    <scope>NUCLEOTIDE SEQUENCE [LARGE SCALE GENOMIC DNA]</scope>
    <source>
        <strain evidence="6 7">C264-NAS</strain>
    </source>
</reference>
<comment type="cofactor">
    <cofactor evidence="1">
        <name>Mg(2+)</name>
        <dbReference type="ChEBI" id="CHEBI:18420"/>
    </cofactor>
</comment>
<dbReference type="InterPro" id="IPR009014">
    <property type="entry name" value="Transketo_C/PFOR_II"/>
</dbReference>
<evidence type="ECO:0000256" key="3">
    <source>
        <dbReference type="ARBA" id="ARBA00007131"/>
    </source>
</evidence>
<gene>
    <name evidence="6" type="ORF">HGG64_03180</name>
</gene>
<dbReference type="InterPro" id="IPR005474">
    <property type="entry name" value="Transketolase_N"/>
</dbReference>
<dbReference type="SMART" id="SM00861">
    <property type="entry name" value="Transket_pyr"/>
    <property type="match status" value="1"/>
</dbReference>
<dbReference type="EMBL" id="CP051480">
    <property type="protein sequence ID" value="QJG66679.1"/>
    <property type="molecule type" value="Genomic_DNA"/>
</dbReference>
<evidence type="ECO:0000256" key="2">
    <source>
        <dbReference type="ARBA" id="ARBA00001964"/>
    </source>
</evidence>
<protein>
    <submittedName>
        <fullName evidence="6">Transketolase</fullName>
    </submittedName>
</protein>
<feature type="domain" description="Transketolase-like pyrimidine-binding" evidence="5">
    <location>
        <begin position="328"/>
        <end position="498"/>
    </location>
</feature>
<dbReference type="PANTHER" id="PTHR43522">
    <property type="entry name" value="TRANSKETOLASE"/>
    <property type="match status" value="1"/>
</dbReference>
<comment type="similarity">
    <text evidence="3">Belongs to the transketolase family.</text>
</comment>
<dbReference type="InterPro" id="IPR029061">
    <property type="entry name" value="THDP-binding"/>
</dbReference>
<evidence type="ECO:0000256" key="1">
    <source>
        <dbReference type="ARBA" id="ARBA00001946"/>
    </source>
</evidence>
<dbReference type="PANTHER" id="PTHR43522:SF2">
    <property type="entry name" value="TRANSKETOLASE 1-RELATED"/>
    <property type="match status" value="1"/>
</dbReference>
<dbReference type="InterPro" id="IPR005475">
    <property type="entry name" value="Transketolase-like_Pyr-bd"/>
</dbReference>
<name>A0A858U3Q3_9MOLU</name>
<dbReference type="RefSeq" id="WP_169580502.1">
    <property type="nucleotide sequence ID" value="NZ_CP051480.1"/>
</dbReference>
<evidence type="ECO:0000256" key="4">
    <source>
        <dbReference type="ARBA" id="ARBA00049473"/>
    </source>
</evidence>
<evidence type="ECO:0000313" key="6">
    <source>
        <dbReference type="EMBL" id="QJG66679.1"/>
    </source>
</evidence>
<keyword evidence="7" id="KW-1185">Reference proteome</keyword>
<evidence type="ECO:0000259" key="5">
    <source>
        <dbReference type="SMART" id="SM00861"/>
    </source>
</evidence>
<dbReference type="KEGG" id="mphn:HGG64_03180"/>
<dbReference type="SUPFAM" id="SSF52518">
    <property type="entry name" value="Thiamin diphosphate-binding fold (THDP-binding)"/>
    <property type="match status" value="2"/>
</dbReference>
<dbReference type="GO" id="GO:0005829">
    <property type="term" value="C:cytosol"/>
    <property type="evidence" value="ECO:0007669"/>
    <property type="project" value="TreeGrafter"/>
</dbReference>
<dbReference type="Pfam" id="PF00456">
    <property type="entry name" value="Transketolase_N"/>
    <property type="match status" value="1"/>
</dbReference>